<dbReference type="NCBIfam" id="TIGR00768">
    <property type="entry name" value="rimK_fam"/>
    <property type="match status" value="1"/>
</dbReference>
<keyword evidence="1" id="KW-0479">Metal-binding</keyword>
<keyword evidence="2 4" id="KW-0547">Nucleotide-binding</keyword>
<reference evidence="7" key="1">
    <citation type="submission" date="2016-10" db="EMBL/GenBank/DDBJ databases">
        <authorList>
            <person name="de Groot N.N."/>
        </authorList>
    </citation>
    <scope>NUCLEOTIDE SEQUENCE [LARGE SCALE GENOMIC DNA]</scope>
    <source>
        <strain evidence="7">10nlg</strain>
    </source>
</reference>
<evidence type="ECO:0000313" key="6">
    <source>
        <dbReference type="EMBL" id="SER67614.1"/>
    </source>
</evidence>
<dbReference type="OrthoDB" id="9786585at2"/>
<keyword evidence="6" id="KW-0436">Ligase</keyword>
<keyword evidence="7" id="KW-1185">Reference proteome</keyword>
<dbReference type="PANTHER" id="PTHR21621">
    <property type="entry name" value="RIBOSOMAL PROTEIN S6 MODIFICATION PROTEIN"/>
    <property type="match status" value="1"/>
</dbReference>
<organism evidence="6 7">
    <name type="scientific">Salisediminibacterium halotolerans</name>
    <dbReference type="NCBI Taxonomy" id="517425"/>
    <lineage>
        <taxon>Bacteria</taxon>
        <taxon>Bacillati</taxon>
        <taxon>Bacillota</taxon>
        <taxon>Bacilli</taxon>
        <taxon>Bacillales</taxon>
        <taxon>Bacillaceae</taxon>
        <taxon>Salisediminibacterium</taxon>
    </lineage>
</organism>
<dbReference type="EMBL" id="FOGV01000004">
    <property type="protein sequence ID" value="SER67614.1"/>
    <property type="molecule type" value="Genomic_DNA"/>
</dbReference>
<keyword evidence="6" id="KW-0689">Ribosomal protein</keyword>
<dbReference type="GO" id="GO:0018169">
    <property type="term" value="F:ribosomal S6-glutamic acid ligase activity"/>
    <property type="evidence" value="ECO:0007669"/>
    <property type="project" value="TreeGrafter"/>
</dbReference>
<dbReference type="AlphaFoldDB" id="A0A1H9R4F8"/>
<dbReference type="InterPro" id="IPR013815">
    <property type="entry name" value="ATP_grasp_subdomain_1"/>
</dbReference>
<comment type="caution">
    <text evidence="6">The sequence shown here is derived from an EMBL/GenBank/DDBJ whole genome shotgun (WGS) entry which is preliminary data.</text>
</comment>
<dbReference type="RefSeq" id="WP_093072056.1">
    <property type="nucleotide sequence ID" value="NZ_FOGV01000004.1"/>
</dbReference>
<dbReference type="GO" id="GO:0005737">
    <property type="term" value="C:cytoplasm"/>
    <property type="evidence" value="ECO:0007669"/>
    <property type="project" value="TreeGrafter"/>
</dbReference>
<dbReference type="SUPFAM" id="SSF56059">
    <property type="entry name" value="Glutathione synthetase ATP-binding domain-like"/>
    <property type="match status" value="1"/>
</dbReference>
<dbReference type="InterPro" id="IPR011761">
    <property type="entry name" value="ATP-grasp"/>
</dbReference>
<evidence type="ECO:0000313" key="7">
    <source>
        <dbReference type="Proteomes" id="UP000199318"/>
    </source>
</evidence>
<dbReference type="Gene3D" id="3.30.1490.20">
    <property type="entry name" value="ATP-grasp fold, A domain"/>
    <property type="match status" value="1"/>
</dbReference>
<protein>
    <submittedName>
        <fullName evidence="6">Ribosomal protein S6--L-glutamate ligase/gamma-F420-2:alpha-L-glutamate ligase</fullName>
    </submittedName>
</protein>
<dbReference type="GO" id="GO:0046872">
    <property type="term" value="F:metal ion binding"/>
    <property type="evidence" value="ECO:0007669"/>
    <property type="project" value="UniProtKB-KW"/>
</dbReference>
<gene>
    <name evidence="6" type="ORF">SAMN05444126_10426</name>
</gene>
<evidence type="ECO:0000256" key="3">
    <source>
        <dbReference type="ARBA" id="ARBA00022840"/>
    </source>
</evidence>
<dbReference type="InterPro" id="IPR004666">
    <property type="entry name" value="Rp_bS6_RimK/Lys_biosynth_LsyX"/>
</dbReference>
<sequence>MAALHGWLLYNSHLQTEKFLDYLAWFKERAEKRGLMVDAVANTQLLAQFDTFSPPLNASKDFPAAYPPDFIHAADKDLILLRQLEQLGIRSYNSSRAIGICDDKRLMHEKLTQFDLPQPKTICAPMIYPGMPLTDRSHLTRIASLLGFPLIVKEAFGSFGQQVYLVRSEKELADKAEELAGKPHLYQQFISESSGEDRRLNVIGGKVAAAMRRTSANDFRANVSSGGETKQYEPTNDEKKLAVAAAKACGTDFAGVDLLKTTKGSVVCEVNSNPHIRSIYECTGIDVAEPMLDWIEATLTVKGSKS</sequence>
<feature type="domain" description="ATP-grasp" evidence="5">
    <location>
        <begin position="108"/>
        <end position="296"/>
    </location>
</feature>
<dbReference type="Pfam" id="PF08443">
    <property type="entry name" value="RimK"/>
    <property type="match status" value="1"/>
</dbReference>
<evidence type="ECO:0000256" key="2">
    <source>
        <dbReference type="ARBA" id="ARBA00022741"/>
    </source>
</evidence>
<dbReference type="Gene3D" id="3.40.50.20">
    <property type="match status" value="1"/>
</dbReference>
<keyword evidence="3 4" id="KW-0067">ATP-binding</keyword>
<dbReference type="Proteomes" id="UP000199318">
    <property type="component" value="Unassembled WGS sequence"/>
</dbReference>
<dbReference type="STRING" id="1464123.SAMN05444126_10426"/>
<dbReference type="PANTHER" id="PTHR21621:SF0">
    <property type="entry name" value="BETA-CITRYLGLUTAMATE SYNTHASE B-RELATED"/>
    <property type="match status" value="1"/>
</dbReference>
<keyword evidence="6" id="KW-0687">Ribonucleoprotein</keyword>
<dbReference type="PROSITE" id="PS50975">
    <property type="entry name" value="ATP_GRASP"/>
    <property type="match status" value="1"/>
</dbReference>
<proteinExistence type="predicted"/>
<dbReference type="GO" id="GO:0005524">
    <property type="term" value="F:ATP binding"/>
    <property type="evidence" value="ECO:0007669"/>
    <property type="project" value="UniProtKB-UniRule"/>
</dbReference>
<dbReference type="GO" id="GO:0009432">
    <property type="term" value="P:SOS response"/>
    <property type="evidence" value="ECO:0007669"/>
    <property type="project" value="TreeGrafter"/>
</dbReference>
<evidence type="ECO:0000256" key="4">
    <source>
        <dbReference type="PROSITE-ProRule" id="PRU00409"/>
    </source>
</evidence>
<dbReference type="Gene3D" id="3.30.470.20">
    <property type="entry name" value="ATP-grasp fold, B domain"/>
    <property type="match status" value="1"/>
</dbReference>
<name>A0A1H9R4F8_9BACI</name>
<evidence type="ECO:0000256" key="1">
    <source>
        <dbReference type="ARBA" id="ARBA00022723"/>
    </source>
</evidence>
<accession>A0A1H9R4F8</accession>
<dbReference type="GO" id="GO:0005840">
    <property type="term" value="C:ribosome"/>
    <property type="evidence" value="ECO:0007669"/>
    <property type="project" value="UniProtKB-KW"/>
</dbReference>
<evidence type="ECO:0000259" key="5">
    <source>
        <dbReference type="PROSITE" id="PS50975"/>
    </source>
</evidence>
<dbReference type="InterPro" id="IPR013651">
    <property type="entry name" value="ATP-grasp_RimK-type"/>
</dbReference>